<protein>
    <submittedName>
        <fullName evidence="1">Uncharacterized protein</fullName>
    </submittedName>
</protein>
<name>A0A5D2NYU2_GOSTO</name>
<sequence length="57" mass="6791">MISKIKNNKKIKPPLIRFCCSCRDFELIFEGRKKNSPIYMGWQRVVEGRRYGAKRLS</sequence>
<keyword evidence="2" id="KW-1185">Reference proteome</keyword>
<dbReference type="EMBL" id="CM017618">
    <property type="protein sequence ID" value="TYI08726.1"/>
    <property type="molecule type" value="Genomic_DNA"/>
</dbReference>
<evidence type="ECO:0000313" key="2">
    <source>
        <dbReference type="Proteomes" id="UP000322667"/>
    </source>
</evidence>
<dbReference type="AlphaFoldDB" id="A0A5D2NYU2"/>
<dbReference type="Proteomes" id="UP000322667">
    <property type="component" value="Chromosome A09"/>
</dbReference>
<evidence type="ECO:0000313" key="1">
    <source>
        <dbReference type="EMBL" id="TYI08726.1"/>
    </source>
</evidence>
<proteinExistence type="predicted"/>
<reference evidence="1 2" key="1">
    <citation type="submission" date="2019-07" db="EMBL/GenBank/DDBJ databases">
        <title>WGS assembly of Gossypium tomentosum.</title>
        <authorList>
            <person name="Chen Z.J."/>
            <person name="Sreedasyam A."/>
            <person name="Ando A."/>
            <person name="Song Q."/>
            <person name="De L."/>
            <person name="Hulse-Kemp A."/>
            <person name="Ding M."/>
            <person name="Ye W."/>
            <person name="Kirkbride R."/>
            <person name="Jenkins J."/>
            <person name="Plott C."/>
            <person name="Lovell J."/>
            <person name="Lin Y.-M."/>
            <person name="Vaughn R."/>
            <person name="Liu B."/>
            <person name="Li W."/>
            <person name="Simpson S."/>
            <person name="Scheffler B."/>
            <person name="Saski C."/>
            <person name="Grover C."/>
            <person name="Hu G."/>
            <person name="Conover J."/>
            <person name="Carlson J."/>
            <person name="Shu S."/>
            <person name="Boston L."/>
            <person name="Williams M."/>
            <person name="Peterson D."/>
            <person name="Mcgee K."/>
            <person name="Jones D."/>
            <person name="Wendel J."/>
            <person name="Stelly D."/>
            <person name="Grimwood J."/>
            <person name="Schmutz J."/>
        </authorList>
    </citation>
    <scope>NUCLEOTIDE SEQUENCE [LARGE SCALE GENOMIC DNA]</scope>
    <source>
        <strain evidence="1">7179.01</strain>
    </source>
</reference>
<gene>
    <name evidence="1" type="ORF">ES332_A09G021100v1</name>
</gene>
<organism evidence="1 2">
    <name type="scientific">Gossypium tomentosum</name>
    <name type="common">Hawaiian cotton</name>
    <name type="synonym">Gossypium sandvicense</name>
    <dbReference type="NCBI Taxonomy" id="34277"/>
    <lineage>
        <taxon>Eukaryota</taxon>
        <taxon>Viridiplantae</taxon>
        <taxon>Streptophyta</taxon>
        <taxon>Embryophyta</taxon>
        <taxon>Tracheophyta</taxon>
        <taxon>Spermatophyta</taxon>
        <taxon>Magnoliopsida</taxon>
        <taxon>eudicotyledons</taxon>
        <taxon>Gunneridae</taxon>
        <taxon>Pentapetalae</taxon>
        <taxon>rosids</taxon>
        <taxon>malvids</taxon>
        <taxon>Malvales</taxon>
        <taxon>Malvaceae</taxon>
        <taxon>Malvoideae</taxon>
        <taxon>Gossypium</taxon>
    </lineage>
</organism>
<accession>A0A5D2NYU2</accession>